<reference evidence="1 2" key="1">
    <citation type="submission" date="2014-11" db="EMBL/GenBank/DDBJ databases">
        <title>Pan-genome of Gallibacterium spp.</title>
        <authorList>
            <person name="Kudirkiene E."/>
            <person name="Bojesen A.M."/>
        </authorList>
    </citation>
    <scope>NUCLEOTIDE SEQUENCE [LARGE SCALE GENOMIC DNA]</scope>
    <source>
        <strain evidence="1 2">59/S3/89</strain>
    </source>
</reference>
<protein>
    <submittedName>
        <fullName evidence="1">Uncharacterized protein</fullName>
    </submittedName>
</protein>
<dbReference type="Proteomes" id="UP000092626">
    <property type="component" value="Unassembled WGS sequence"/>
</dbReference>
<proteinExistence type="predicted"/>
<gene>
    <name evidence="1" type="ORF">QV06_03570</name>
</gene>
<dbReference type="EMBL" id="JTJR01000011">
    <property type="protein sequence ID" value="OBX05288.1"/>
    <property type="molecule type" value="Genomic_DNA"/>
</dbReference>
<dbReference type="RefSeq" id="WP_065236978.1">
    <property type="nucleotide sequence ID" value="NZ_JTJR01000011.1"/>
</dbReference>
<organism evidence="1 2">
    <name type="scientific">Gallibacterium genomosp. 3</name>
    <dbReference type="NCBI Taxonomy" id="505345"/>
    <lineage>
        <taxon>Bacteria</taxon>
        <taxon>Pseudomonadati</taxon>
        <taxon>Pseudomonadota</taxon>
        <taxon>Gammaproteobacteria</taxon>
        <taxon>Pasteurellales</taxon>
        <taxon>Pasteurellaceae</taxon>
        <taxon>Gallibacterium</taxon>
    </lineage>
</organism>
<sequence>MKKLFTLKKWLSLEDAAEYLTSNLNEAVNKADILQLAVDEELRISVYFPHSWIGKICDITTDEKKGGNYKEVIGLQGEKVKIYEYDKYNDKEFMKVLPDKYHFKSGVYELKLIGNEKIDLEWQLKKEKNLPVVDVFNLNGFYVKNKDNIVIERQTKLNQDEYLALQKECRNDIKKKLNENIEFTPLEKANISSQINSEKFKKETFTYPCSGIGEIEGAFFVIQTEHLKEFINKFQDKEQESTQIQQTDYNVDIPPKTDNEKLAHFIDLLLEASPELRRKDGKKPTYSELHTILSHKFPNERIPSKGTLKKYMGYL</sequence>
<accession>A0A1A7PRU3</accession>
<evidence type="ECO:0000313" key="1">
    <source>
        <dbReference type="EMBL" id="OBX05288.1"/>
    </source>
</evidence>
<dbReference type="AlphaFoldDB" id="A0A1A7PRU3"/>
<name>A0A1A7PRU3_9PAST</name>
<comment type="caution">
    <text evidence="1">The sequence shown here is derived from an EMBL/GenBank/DDBJ whole genome shotgun (WGS) entry which is preliminary data.</text>
</comment>
<dbReference type="PATRIC" id="fig|505345.6.peg.728"/>
<evidence type="ECO:0000313" key="2">
    <source>
        <dbReference type="Proteomes" id="UP000092626"/>
    </source>
</evidence>